<evidence type="ECO:0000256" key="3">
    <source>
        <dbReference type="ARBA" id="ARBA00022741"/>
    </source>
</evidence>
<proteinExistence type="inferred from homology"/>
<dbReference type="EMBL" id="MU853816">
    <property type="protein sequence ID" value="KAK3939128.1"/>
    <property type="molecule type" value="Genomic_DNA"/>
</dbReference>
<dbReference type="InterPro" id="IPR014729">
    <property type="entry name" value="Rossmann-like_a/b/a_fold"/>
</dbReference>
<protein>
    <recommendedName>
        <fullName evidence="1">glutamine--tRNA ligase</fullName>
        <ecNumber evidence="1">6.1.1.18</ecNumber>
    </recommendedName>
</protein>
<evidence type="ECO:0000256" key="7">
    <source>
        <dbReference type="ARBA" id="ARBA00048270"/>
    </source>
</evidence>
<keyword evidence="2 8" id="KW-0436">Ligase</keyword>
<organism evidence="11 12">
    <name type="scientific">Diplogelasinospora grovesii</name>
    <dbReference type="NCBI Taxonomy" id="303347"/>
    <lineage>
        <taxon>Eukaryota</taxon>
        <taxon>Fungi</taxon>
        <taxon>Dikarya</taxon>
        <taxon>Ascomycota</taxon>
        <taxon>Pezizomycotina</taxon>
        <taxon>Sordariomycetes</taxon>
        <taxon>Sordariomycetidae</taxon>
        <taxon>Sordariales</taxon>
        <taxon>Diplogelasinosporaceae</taxon>
        <taxon>Diplogelasinospora</taxon>
    </lineage>
</organism>
<evidence type="ECO:0000313" key="12">
    <source>
        <dbReference type="Proteomes" id="UP001303473"/>
    </source>
</evidence>
<dbReference type="SUPFAM" id="SSF50715">
    <property type="entry name" value="Ribosomal protein L25-like"/>
    <property type="match status" value="1"/>
</dbReference>
<feature type="region of interest" description="Disordered" evidence="9">
    <location>
        <begin position="85"/>
        <end position="104"/>
    </location>
</feature>
<dbReference type="InterPro" id="IPR011035">
    <property type="entry name" value="Ribosomal_bL25/Gln-tRNA_synth"/>
</dbReference>
<dbReference type="EC" id="6.1.1.18" evidence="1"/>
<dbReference type="GO" id="GO:0004819">
    <property type="term" value="F:glutamine-tRNA ligase activity"/>
    <property type="evidence" value="ECO:0007669"/>
    <property type="project" value="UniProtKB-EC"/>
</dbReference>
<feature type="compositionally biased region" description="Basic residues" evidence="9">
    <location>
        <begin position="28"/>
        <end position="38"/>
    </location>
</feature>
<dbReference type="AlphaFoldDB" id="A0AAN6N7G4"/>
<evidence type="ECO:0000256" key="6">
    <source>
        <dbReference type="ARBA" id="ARBA00023146"/>
    </source>
</evidence>
<feature type="compositionally biased region" description="Basic and acidic residues" evidence="9">
    <location>
        <begin position="85"/>
        <end position="101"/>
    </location>
</feature>
<dbReference type="Pfam" id="PF00749">
    <property type="entry name" value="tRNA-synt_1c"/>
    <property type="match status" value="2"/>
</dbReference>
<comment type="catalytic activity">
    <reaction evidence="7">
        <text>tRNA(Gln) + L-glutamine + ATP = L-glutaminyl-tRNA(Gln) + AMP + diphosphate</text>
        <dbReference type="Rhea" id="RHEA:20121"/>
        <dbReference type="Rhea" id="RHEA-COMP:9662"/>
        <dbReference type="Rhea" id="RHEA-COMP:9681"/>
        <dbReference type="ChEBI" id="CHEBI:30616"/>
        <dbReference type="ChEBI" id="CHEBI:33019"/>
        <dbReference type="ChEBI" id="CHEBI:58359"/>
        <dbReference type="ChEBI" id="CHEBI:78442"/>
        <dbReference type="ChEBI" id="CHEBI:78521"/>
        <dbReference type="ChEBI" id="CHEBI:456215"/>
        <dbReference type="EC" id="6.1.1.18"/>
    </reaction>
</comment>
<dbReference type="GO" id="GO:0006425">
    <property type="term" value="P:glutaminyl-tRNA aminoacylation"/>
    <property type="evidence" value="ECO:0007669"/>
    <property type="project" value="TreeGrafter"/>
</dbReference>
<evidence type="ECO:0000256" key="4">
    <source>
        <dbReference type="ARBA" id="ARBA00022840"/>
    </source>
</evidence>
<feature type="domain" description="Glutamyl/glutaminyl-tRNA synthetase class Ib catalytic" evidence="10">
    <location>
        <begin position="188"/>
        <end position="277"/>
    </location>
</feature>
<evidence type="ECO:0000256" key="2">
    <source>
        <dbReference type="ARBA" id="ARBA00022598"/>
    </source>
</evidence>
<dbReference type="SUPFAM" id="SSF52374">
    <property type="entry name" value="Nucleotidylyl transferase"/>
    <property type="match status" value="1"/>
</dbReference>
<dbReference type="Gene3D" id="3.40.50.620">
    <property type="entry name" value="HUPs"/>
    <property type="match status" value="1"/>
</dbReference>
<evidence type="ECO:0000256" key="9">
    <source>
        <dbReference type="SAM" id="MobiDB-lite"/>
    </source>
</evidence>
<evidence type="ECO:0000259" key="10">
    <source>
        <dbReference type="Pfam" id="PF00749"/>
    </source>
</evidence>
<dbReference type="PANTHER" id="PTHR43097:SF4">
    <property type="entry name" value="GLUTAMINE--TRNA LIGASE"/>
    <property type="match status" value="1"/>
</dbReference>
<keyword evidence="3 8" id="KW-0547">Nucleotide-binding</keyword>
<gene>
    <name evidence="11" type="ORF">QBC46DRAFT_342842</name>
</gene>
<keyword evidence="12" id="KW-1185">Reference proteome</keyword>
<accession>A0AAN6N7G4</accession>
<evidence type="ECO:0000313" key="11">
    <source>
        <dbReference type="EMBL" id="KAK3939128.1"/>
    </source>
</evidence>
<sequence length="377" mass="42947">MADTNDAPGGVKLQLDETTGEWVSKNALKKRMQKRAKKAAAEARAKPPQPATKTTQIPGNFDRLYDLAEKLIHLEKAYVCHCPDTETKRQRGGEDGKEGPKYRCSHANQDVETNLNKFRGMRDGHYAPQTVFLRMKQDITSGNPRMWDPAAYRIPKTPTPHYRTDDKWKIYPTYDFAHCLCDSFEGTLGVTHEPMQREYGRLDMAGTVVSKRYIKAMIDARIVGGYDDPRLYTLAALRRRGVPPGAILSFINELGVTPAKTVIQVARFEQAVRKYLETRVPRLMMVLDPIPVTIENWHRKNGGKLASRTHQKTRAWKEEREYFRLAPGRTAGLLGVSYPIKTTSFSTDLKDPDRVTEVRTVLDKETKKPKTFIQWGP</sequence>
<comment type="caution">
    <text evidence="11">The sequence shown here is derived from an EMBL/GenBank/DDBJ whole genome shotgun (WGS) entry which is preliminary data.</text>
</comment>
<dbReference type="PANTHER" id="PTHR43097">
    <property type="entry name" value="GLUTAMINE-TRNA LIGASE"/>
    <property type="match status" value="1"/>
</dbReference>
<dbReference type="GO" id="GO:0005829">
    <property type="term" value="C:cytosol"/>
    <property type="evidence" value="ECO:0007669"/>
    <property type="project" value="TreeGrafter"/>
</dbReference>
<dbReference type="Proteomes" id="UP001303473">
    <property type="component" value="Unassembled WGS sequence"/>
</dbReference>
<evidence type="ECO:0000256" key="1">
    <source>
        <dbReference type="ARBA" id="ARBA00012836"/>
    </source>
</evidence>
<feature type="domain" description="Glutamyl/glutaminyl-tRNA synthetase class Ib catalytic" evidence="10">
    <location>
        <begin position="58"/>
        <end position="186"/>
    </location>
</feature>
<keyword evidence="4 8" id="KW-0067">ATP-binding</keyword>
<feature type="region of interest" description="Disordered" evidence="9">
    <location>
        <begin position="28"/>
        <end position="58"/>
    </location>
</feature>
<name>A0AAN6N7G4_9PEZI</name>
<dbReference type="InterPro" id="IPR050132">
    <property type="entry name" value="Gln/Glu-tRNA_Ligase"/>
</dbReference>
<dbReference type="GO" id="GO:0005524">
    <property type="term" value="F:ATP binding"/>
    <property type="evidence" value="ECO:0007669"/>
    <property type="project" value="UniProtKB-KW"/>
</dbReference>
<reference evidence="12" key="1">
    <citation type="journal article" date="2023" name="Mol. Phylogenet. Evol.">
        <title>Genome-scale phylogeny and comparative genomics of the fungal order Sordariales.</title>
        <authorList>
            <person name="Hensen N."/>
            <person name="Bonometti L."/>
            <person name="Westerberg I."/>
            <person name="Brannstrom I.O."/>
            <person name="Guillou S."/>
            <person name="Cros-Aarteil S."/>
            <person name="Calhoun S."/>
            <person name="Haridas S."/>
            <person name="Kuo A."/>
            <person name="Mondo S."/>
            <person name="Pangilinan J."/>
            <person name="Riley R."/>
            <person name="LaButti K."/>
            <person name="Andreopoulos B."/>
            <person name="Lipzen A."/>
            <person name="Chen C."/>
            <person name="Yan M."/>
            <person name="Daum C."/>
            <person name="Ng V."/>
            <person name="Clum A."/>
            <person name="Steindorff A."/>
            <person name="Ohm R.A."/>
            <person name="Martin F."/>
            <person name="Silar P."/>
            <person name="Natvig D.O."/>
            <person name="Lalanne C."/>
            <person name="Gautier V."/>
            <person name="Ament-Velasquez S.L."/>
            <person name="Kruys A."/>
            <person name="Hutchinson M.I."/>
            <person name="Powell A.J."/>
            <person name="Barry K."/>
            <person name="Miller A.N."/>
            <person name="Grigoriev I.V."/>
            <person name="Debuchy R."/>
            <person name="Gladieux P."/>
            <person name="Hiltunen Thoren M."/>
            <person name="Johannesson H."/>
        </authorList>
    </citation>
    <scope>NUCLEOTIDE SEQUENCE [LARGE SCALE GENOMIC DNA]</scope>
    <source>
        <strain evidence="12">CBS 340.73</strain>
    </source>
</reference>
<evidence type="ECO:0000256" key="8">
    <source>
        <dbReference type="RuleBase" id="RU363037"/>
    </source>
</evidence>
<dbReference type="InterPro" id="IPR020058">
    <property type="entry name" value="Glu/Gln-tRNA-synth_Ib_cat-dom"/>
</dbReference>
<evidence type="ECO:0000256" key="5">
    <source>
        <dbReference type="ARBA" id="ARBA00022917"/>
    </source>
</evidence>
<dbReference type="Gene3D" id="2.40.240.10">
    <property type="entry name" value="Ribosomal Protein L25, Chain P"/>
    <property type="match status" value="1"/>
</dbReference>
<keyword evidence="5 8" id="KW-0648">Protein biosynthesis</keyword>
<keyword evidence="6 8" id="KW-0030">Aminoacyl-tRNA synthetase</keyword>
<dbReference type="InterPro" id="IPR020056">
    <property type="entry name" value="Rbsml_bL25/Gln-tRNA_synth_N"/>
</dbReference>
<comment type="similarity">
    <text evidence="8">Belongs to the class-I aminoacyl-tRNA synthetase family.</text>
</comment>